<evidence type="ECO:0000313" key="1">
    <source>
        <dbReference type="EMBL" id="VDM52602.1"/>
    </source>
</evidence>
<reference evidence="1 2" key="2">
    <citation type="submission" date="2018-11" db="EMBL/GenBank/DDBJ databases">
        <authorList>
            <consortium name="Pathogen Informatics"/>
        </authorList>
    </citation>
    <scope>NUCLEOTIDE SEQUENCE [LARGE SCALE GENOMIC DNA]</scope>
    <source>
        <strain evidence="1 2">Costa Rica</strain>
    </source>
</reference>
<accession>A0A0R3PBF4</accession>
<dbReference type="AlphaFoldDB" id="A0A0R3PBF4"/>
<sequence length="80" mass="9139">MALSEKKEEAEAKLSGVVSMKNITGFGETDVKFWVDKWVKLGVFTSDALLENFMDLGMFNKDFMDEEFLDLSEFEEDAIT</sequence>
<organism evidence="3">
    <name type="scientific">Angiostrongylus costaricensis</name>
    <name type="common">Nematode worm</name>
    <dbReference type="NCBI Taxonomy" id="334426"/>
    <lineage>
        <taxon>Eukaryota</taxon>
        <taxon>Metazoa</taxon>
        <taxon>Ecdysozoa</taxon>
        <taxon>Nematoda</taxon>
        <taxon>Chromadorea</taxon>
        <taxon>Rhabditida</taxon>
        <taxon>Rhabditina</taxon>
        <taxon>Rhabditomorpha</taxon>
        <taxon>Strongyloidea</taxon>
        <taxon>Metastrongylidae</taxon>
        <taxon>Angiostrongylus</taxon>
    </lineage>
</organism>
<dbReference type="EMBL" id="UYYA01000131">
    <property type="protein sequence ID" value="VDM52602.1"/>
    <property type="molecule type" value="Genomic_DNA"/>
</dbReference>
<evidence type="ECO:0000313" key="3">
    <source>
        <dbReference type="WBParaSite" id="ACOC_0000101601-mRNA-1"/>
    </source>
</evidence>
<proteinExistence type="predicted"/>
<protein>
    <submittedName>
        <fullName evidence="3">Retrotransposon protein</fullName>
    </submittedName>
</protein>
<keyword evidence="2" id="KW-1185">Reference proteome</keyword>
<reference evidence="3" key="1">
    <citation type="submission" date="2017-02" db="UniProtKB">
        <authorList>
            <consortium name="WormBaseParasite"/>
        </authorList>
    </citation>
    <scope>IDENTIFICATION</scope>
</reference>
<name>A0A0R3PBF4_ANGCS</name>
<gene>
    <name evidence="1" type="ORF">ACOC_LOCUS1017</name>
</gene>
<dbReference type="WBParaSite" id="ACOC_0000101601-mRNA-1">
    <property type="protein sequence ID" value="ACOC_0000101601-mRNA-1"/>
    <property type="gene ID" value="ACOC_0000101601"/>
</dbReference>
<dbReference type="Proteomes" id="UP000267027">
    <property type="component" value="Unassembled WGS sequence"/>
</dbReference>
<evidence type="ECO:0000313" key="2">
    <source>
        <dbReference type="Proteomes" id="UP000267027"/>
    </source>
</evidence>